<dbReference type="Pfam" id="PF00892">
    <property type="entry name" value="EamA"/>
    <property type="match status" value="2"/>
</dbReference>
<dbReference type="EMBL" id="CP022011">
    <property type="protein sequence ID" value="QDJ14573.1"/>
    <property type="molecule type" value="Genomic_DNA"/>
</dbReference>
<name>A0A8D4IZY4_9PAST</name>
<dbReference type="PANTHER" id="PTHR22911:SF137">
    <property type="entry name" value="SOLUTE CARRIER FAMILY 35 MEMBER G2-RELATED"/>
    <property type="match status" value="1"/>
</dbReference>
<keyword evidence="3" id="KW-1185">Reference proteome</keyword>
<dbReference type="InterPro" id="IPR000620">
    <property type="entry name" value="EamA_dom"/>
</dbReference>
<dbReference type="Proteomes" id="UP000955338">
    <property type="component" value="Chromosome"/>
</dbReference>
<feature type="domain" description="EamA" evidence="1">
    <location>
        <begin position="14"/>
        <end position="153"/>
    </location>
</feature>
<feature type="domain" description="EamA" evidence="1">
    <location>
        <begin position="164"/>
        <end position="308"/>
    </location>
</feature>
<dbReference type="SUPFAM" id="SSF103481">
    <property type="entry name" value="Multidrug resistance efflux transporter EmrE"/>
    <property type="match status" value="2"/>
</dbReference>
<proteinExistence type="predicted"/>
<evidence type="ECO:0000313" key="2">
    <source>
        <dbReference type="EMBL" id="QDJ14573.1"/>
    </source>
</evidence>
<evidence type="ECO:0000313" key="3">
    <source>
        <dbReference type="Proteomes" id="UP000955338"/>
    </source>
</evidence>
<sequence length="314" mass="35553">MKLKLDLFNISVQGTYFGLLSGFLWACNLTLINHIINFPNSLYELGFISIVIFLFTELYALILLIFYKKNIINQIVQQKKTILSHGWFFLICPLGMLCYVIALISMGAENTAIISSIYPVIAVLLSRFILGKKLAFIQYSAIILTVIGIIILSGGIHLDLLSVLGFIFAFSSAMCWGAEAILCDYYSNQKDNIQLFPPELLLAIRYCCSIGLGSIGIILFFIFLKEKIFLTEINLFIFLLKLIPISILSLLSYFCYYQAINKIGAVYAINLNISYMLWVVIFSLFYQSISWETILGASFILFSVITVSLKRNKK</sequence>
<gene>
    <name evidence="2" type="ORF">CEP48_03685</name>
</gene>
<dbReference type="PANTHER" id="PTHR22911">
    <property type="entry name" value="ACYL-MALONYL CONDENSING ENZYME-RELATED"/>
    <property type="match status" value="1"/>
</dbReference>
<evidence type="ECO:0000259" key="1">
    <source>
        <dbReference type="Pfam" id="PF00892"/>
    </source>
</evidence>
<dbReference type="AlphaFoldDB" id="A0A8D4IZY4"/>
<dbReference type="RefSeq" id="WP_261920895.1">
    <property type="nucleotide sequence ID" value="NZ_CP022011.1"/>
</dbReference>
<reference evidence="2" key="1">
    <citation type="submission" date="2017-06" db="EMBL/GenBank/DDBJ databases">
        <title>Genome sequencing of pathogenic and non-pathogenic strains within Bisgaard taxon 40.</title>
        <authorList>
            <person name="Ladner J.T."/>
            <person name="Lovett S.P."/>
            <person name="Koroleva G."/>
            <person name="Lorch J.M."/>
        </authorList>
    </citation>
    <scope>NUCLEOTIDE SEQUENCE</scope>
    <source>
        <strain evidence="2">27576-1-I1</strain>
    </source>
</reference>
<dbReference type="GO" id="GO:0016020">
    <property type="term" value="C:membrane"/>
    <property type="evidence" value="ECO:0007669"/>
    <property type="project" value="InterPro"/>
</dbReference>
<organism evidence="2 3">
    <name type="scientific">Mergibacter septicus</name>
    <dbReference type="NCBI Taxonomy" id="221402"/>
    <lineage>
        <taxon>Bacteria</taxon>
        <taxon>Pseudomonadati</taxon>
        <taxon>Pseudomonadota</taxon>
        <taxon>Gammaproteobacteria</taxon>
        <taxon>Pasteurellales</taxon>
        <taxon>Pasteurellaceae</taxon>
        <taxon>Mergibacter</taxon>
    </lineage>
</organism>
<accession>A0A8D4IZY4</accession>
<protein>
    <recommendedName>
        <fullName evidence="1">EamA domain-containing protein</fullName>
    </recommendedName>
</protein>
<dbReference type="InterPro" id="IPR037185">
    <property type="entry name" value="EmrE-like"/>
</dbReference>